<proteinExistence type="predicted"/>
<evidence type="ECO:0000313" key="2">
    <source>
        <dbReference type="Proteomes" id="UP000182306"/>
    </source>
</evidence>
<dbReference type="EMBL" id="CP013108">
    <property type="protein sequence ID" value="APG93114.1"/>
    <property type="molecule type" value="Genomic_DNA"/>
</dbReference>
<protein>
    <submittedName>
        <fullName evidence="1">Uncharacterized protein</fullName>
    </submittedName>
</protein>
<dbReference type="RefSeq" id="WP_064251634.1">
    <property type="nucleotide sequence ID" value="NZ_CP013108.1"/>
</dbReference>
<evidence type="ECO:0000313" key="1">
    <source>
        <dbReference type="EMBL" id="APG93114.1"/>
    </source>
</evidence>
<dbReference type="OrthoDB" id="8283594at2"/>
<gene>
    <name evidence="1" type="ORF">SAMCFNEI73_pA0137</name>
</gene>
<keyword evidence="1" id="KW-0614">Plasmid</keyword>
<sequence>MADPQKMKKLIEDCQRDIAAFLPPESGITEHQLLQRLLTRLDGQQAKDALGDDWQGWWPDEGDDGDGGGDRPLAKSPEPA</sequence>
<accession>A0A1L3LSP5</accession>
<keyword evidence="2" id="KW-1185">Reference proteome</keyword>
<organism evidence="1 2">
    <name type="scientific">Sinorhizobium americanum</name>
    <dbReference type="NCBI Taxonomy" id="194963"/>
    <lineage>
        <taxon>Bacteria</taxon>
        <taxon>Pseudomonadati</taxon>
        <taxon>Pseudomonadota</taxon>
        <taxon>Alphaproteobacteria</taxon>
        <taxon>Hyphomicrobiales</taxon>
        <taxon>Rhizobiaceae</taxon>
        <taxon>Sinorhizobium/Ensifer group</taxon>
        <taxon>Sinorhizobium</taxon>
    </lineage>
</organism>
<dbReference type="AlphaFoldDB" id="A0A1L3LSP5"/>
<geneLocation type="plasmid" evidence="1 2">
    <name>A</name>
</geneLocation>
<dbReference type="Proteomes" id="UP000182306">
    <property type="component" value="Plasmid A"/>
</dbReference>
<name>A0A1L3LSP5_9HYPH</name>
<dbReference type="KEGG" id="same:SAMCFNEI73_pA0137"/>
<reference evidence="1 2" key="1">
    <citation type="submission" date="2015-10" db="EMBL/GenBank/DDBJ databases">
        <title>Genomic differences between typical nodule nitrogen-fixing rhizobial strains and those coming from bean seeds.</title>
        <authorList>
            <person name="Peralta H."/>
            <person name="Aguilar-Vera A."/>
            <person name="Diaz R."/>
            <person name="Mora Y."/>
            <person name="Martinez-Batallar G."/>
            <person name="Salazar E."/>
            <person name="Vargas-Lagunas C."/>
            <person name="Encarnacion S."/>
            <person name="Girard L."/>
            <person name="Mora J."/>
        </authorList>
    </citation>
    <scope>NUCLEOTIDE SEQUENCE [LARGE SCALE GENOMIC DNA]</scope>
    <source>
        <strain evidence="1 2">CFNEI 73</strain>
        <plasmid evidence="1 2">A</plasmid>
    </source>
</reference>